<dbReference type="PRINTS" id="PR00789">
    <property type="entry name" value="OSIALOPTASE"/>
</dbReference>
<feature type="binding site" evidence="8">
    <location>
        <position position="309"/>
    </location>
    <ligand>
        <name>Fe cation</name>
        <dbReference type="ChEBI" id="CHEBI:24875"/>
    </ligand>
</feature>
<evidence type="ECO:0000256" key="2">
    <source>
        <dbReference type="ARBA" id="ARBA00022679"/>
    </source>
</evidence>
<comment type="function">
    <text evidence="8">Required for the formation of a threonylcarbamoyl group on adenosine at position 37 (t(6)A37) in tRNAs that read codons beginning with adenine. Is involved in the transfer of the threonylcarbamoyl moiety of threonylcarbamoyl-AMP (TC-AMP) to the N6 group of A37, together with TsaE and TsaB. TsaD likely plays a direct catalytic role in this reaction.</text>
</comment>
<feature type="binding site" evidence="8">
    <location>
        <position position="114"/>
    </location>
    <ligand>
        <name>Fe cation</name>
        <dbReference type="ChEBI" id="CHEBI:24875"/>
    </ligand>
</feature>
<dbReference type="STRING" id="477690.SAMN05216474_0248"/>
<dbReference type="FunFam" id="3.30.420.40:FF:000012">
    <property type="entry name" value="tRNA N6-adenosine threonylcarbamoyltransferase"/>
    <property type="match status" value="1"/>
</dbReference>
<dbReference type="EC" id="2.3.1.234" evidence="8"/>
<dbReference type="PANTHER" id="PTHR11735">
    <property type="entry name" value="TRNA N6-ADENOSINE THREONYLCARBAMOYLTRANSFERASE"/>
    <property type="match status" value="1"/>
</dbReference>
<dbReference type="InterPro" id="IPR043129">
    <property type="entry name" value="ATPase_NBD"/>
</dbReference>
<keyword evidence="4 8" id="KW-0479">Metal-binding</keyword>
<keyword evidence="3 8" id="KW-0819">tRNA processing</keyword>
<dbReference type="NCBIfam" id="TIGR00329">
    <property type="entry name" value="gcp_kae1"/>
    <property type="match status" value="1"/>
</dbReference>
<accession>A0A1I6XJU0</accession>
<dbReference type="Gene3D" id="3.30.420.40">
    <property type="match status" value="2"/>
</dbReference>
<keyword evidence="1 8" id="KW-0963">Cytoplasm</keyword>
<name>A0A1I6XJU0_9FLAO</name>
<feature type="binding site" evidence="8">
    <location>
        <position position="186"/>
    </location>
    <ligand>
        <name>substrate</name>
    </ligand>
</feature>
<evidence type="ECO:0000256" key="3">
    <source>
        <dbReference type="ARBA" id="ARBA00022694"/>
    </source>
</evidence>
<proteinExistence type="inferred from homology"/>
<evidence type="ECO:0000256" key="5">
    <source>
        <dbReference type="ARBA" id="ARBA00023004"/>
    </source>
</evidence>
<comment type="cofactor">
    <cofactor evidence="8">
        <name>Fe(2+)</name>
        <dbReference type="ChEBI" id="CHEBI:29033"/>
    </cofactor>
    <text evidence="8">Binds 1 Fe(2+) ion per subunit.</text>
</comment>
<feature type="binding site" evidence="8">
    <location>
        <begin position="140"/>
        <end position="144"/>
    </location>
    <ligand>
        <name>substrate</name>
    </ligand>
</feature>
<dbReference type="GO" id="GO:0061711">
    <property type="term" value="F:tRNA N(6)-L-threonylcarbamoyladenine synthase activity"/>
    <property type="evidence" value="ECO:0007669"/>
    <property type="project" value="UniProtKB-EC"/>
</dbReference>
<evidence type="ECO:0000313" key="10">
    <source>
        <dbReference type="EMBL" id="SFT38373.1"/>
    </source>
</evidence>
<dbReference type="InterPro" id="IPR022450">
    <property type="entry name" value="TsaD"/>
</dbReference>
<keyword evidence="11" id="KW-1185">Reference proteome</keyword>
<evidence type="ECO:0000313" key="11">
    <source>
        <dbReference type="Proteomes" id="UP000236454"/>
    </source>
</evidence>
<keyword evidence="5 8" id="KW-0408">Iron</keyword>
<feature type="domain" description="Gcp-like" evidence="9">
    <location>
        <begin position="27"/>
        <end position="315"/>
    </location>
</feature>
<dbReference type="GO" id="GO:0005737">
    <property type="term" value="C:cytoplasm"/>
    <property type="evidence" value="ECO:0007669"/>
    <property type="project" value="UniProtKB-SubCell"/>
</dbReference>
<feature type="binding site" evidence="8">
    <location>
        <position position="173"/>
    </location>
    <ligand>
        <name>substrate</name>
    </ligand>
</feature>
<evidence type="ECO:0000259" key="9">
    <source>
        <dbReference type="Pfam" id="PF00814"/>
    </source>
</evidence>
<comment type="catalytic activity">
    <reaction evidence="7 8">
        <text>L-threonylcarbamoyladenylate + adenosine(37) in tRNA = N(6)-L-threonylcarbamoyladenosine(37) in tRNA + AMP + H(+)</text>
        <dbReference type="Rhea" id="RHEA:37059"/>
        <dbReference type="Rhea" id="RHEA-COMP:10162"/>
        <dbReference type="Rhea" id="RHEA-COMP:10163"/>
        <dbReference type="ChEBI" id="CHEBI:15378"/>
        <dbReference type="ChEBI" id="CHEBI:73682"/>
        <dbReference type="ChEBI" id="CHEBI:74411"/>
        <dbReference type="ChEBI" id="CHEBI:74418"/>
        <dbReference type="ChEBI" id="CHEBI:456215"/>
        <dbReference type="EC" id="2.3.1.234"/>
    </reaction>
</comment>
<organism evidence="10 11">
    <name type="scientific">Lishizhenia tianjinensis</name>
    <dbReference type="NCBI Taxonomy" id="477690"/>
    <lineage>
        <taxon>Bacteria</taxon>
        <taxon>Pseudomonadati</taxon>
        <taxon>Bacteroidota</taxon>
        <taxon>Flavobacteriia</taxon>
        <taxon>Flavobacteriales</taxon>
        <taxon>Crocinitomicaceae</taxon>
        <taxon>Lishizhenia</taxon>
    </lineage>
</organism>
<dbReference type="OrthoDB" id="9806197at2"/>
<dbReference type="SUPFAM" id="SSF53067">
    <property type="entry name" value="Actin-like ATPase domain"/>
    <property type="match status" value="1"/>
</dbReference>
<evidence type="ECO:0000256" key="8">
    <source>
        <dbReference type="HAMAP-Rule" id="MF_01445"/>
    </source>
</evidence>
<dbReference type="GO" id="GO:0002949">
    <property type="term" value="P:tRNA threonylcarbamoyladenosine modification"/>
    <property type="evidence" value="ECO:0007669"/>
    <property type="project" value="UniProtKB-UniRule"/>
</dbReference>
<dbReference type="InterPro" id="IPR017860">
    <property type="entry name" value="Peptidase_M22_CS"/>
</dbReference>
<dbReference type="PANTHER" id="PTHR11735:SF6">
    <property type="entry name" value="TRNA N6-ADENOSINE THREONYLCARBAMOYLTRANSFERASE, MITOCHONDRIAL"/>
    <property type="match status" value="1"/>
</dbReference>
<sequence>MKDKEIIILGIESSCDDTSAAVLRNEEILSNEIAGQRVHQEYGGVVPELASRAHQQNIIPVVDTAIKKAGIKKEDIDAIAFTRGPGLLGSLIVGTSFAKSFALGMNIPMIDCNHMHGHVLAHFIDDEGKDKPEFPFLCLTVSGGHTQIVLVKDYLDMEVIGTTIDDAAGEAFDKSAKILGLPYPGGPLIDKYAKLGDENKFEFAKPQVKDLDYSFSGLKTSILYFIQKQEKEKPNFVEENMNDLCASIQKTILDILFKKLIKAAKEQNIKSIAIAGGVSANSGLRTRLEEEAKKRQWKTFIPKFEYCTDNAAMIAITGRYHYLRGEFADQKIAATARLIF</sequence>
<dbReference type="InterPro" id="IPR017861">
    <property type="entry name" value="KAE1/TsaD"/>
</dbReference>
<dbReference type="NCBIfam" id="TIGR03723">
    <property type="entry name" value="T6A_TsaD_YgjD"/>
    <property type="match status" value="1"/>
</dbReference>
<evidence type="ECO:0000256" key="7">
    <source>
        <dbReference type="ARBA" id="ARBA00048117"/>
    </source>
</evidence>
<dbReference type="CDD" id="cd24133">
    <property type="entry name" value="ASKHA_NBD_TsaD_bac"/>
    <property type="match status" value="1"/>
</dbReference>
<gene>
    <name evidence="8" type="primary">tsaD</name>
    <name evidence="10" type="ORF">SAMN05216474_0248</name>
</gene>
<feature type="binding site" evidence="8">
    <location>
        <position position="281"/>
    </location>
    <ligand>
        <name>substrate</name>
    </ligand>
</feature>
<keyword evidence="2 8" id="KW-0808">Transferase</keyword>
<feature type="binding site" evidence="8">
    <location>
        <position position="190"/>
    </location>
    <ligand>
        <name>substrate</name>
    </ligand>
</feature>
<dbReference type="GO" id="GO:0005506">
    <property type="term" value="F:iron ion binding"/>
    <property type="evidence" value="ECO:0007669"/>
    <property type="project" value="UniProtKB-UniRule"/>
</dbReference>
<comment type="subcellular location">
    <subcellularLocation>
        <location evidence="8">Cytoplasm</location>
    </subcellularLocation>
</comment>
<comment type="similarity">
    <text evidence="8">Belongs to the KAE1 / TsaD family.</text>
</comment>
<dbReference type="AlphaFoldDB" id="A0A1I6XJU0"/>
<evidence type="ECO:0000256" key="6">
    <source>
        <dbReference type="ARBA" id="ARBA00023315"/>
    </source>
</evidence>
<dbReference type="PROSITE" id="PS01016">
    <property type="entry name" value="GLYCOPROTEASE"/>
    <property type="match status" value="1"/>
</dbReference>
<evidence type="ECO:0000256" key="4">
    <source>
        <dbReference type="ARBA" id="ARBA00022723"/>
    </source>
</evidence>
<dbReference type="FunFam" id="3.30.420.40:FF:000040">
    <property type="entry name" value="tRNA N6-adenosine threonylcarbamoyltransferase"/>
    <property type="match status" value="1"/>
</dbReference>
<evidence type="ECO:0000256" key="1">
    <source>
        <dbReference type="ARBA" id="ARBA00022490"/>
    </source>
</evidence>
<dbReference type="Proteomes" id="UP000236454">
    <property type="component" value="Unassembled WGS sequence"/>
</dbReference>
<dbReference type="HAMAP" id="MF_01445">
    <property type="entry name" value="TsaD"/>
    <property type="match status" value="1"/>
</dbReference>
<feature type="binding site" evidence="8">
    <location>
        <position position="118"/>
    </location>
    <ligand>
        <name>Fe cation</name>
        <dbReference type="ChEBI" id="CHEBI:24875"/>
    </ligand>
</feature>
<dbReference type="EMBL" id="FPAS01000001">
    <property type="protein sequence ID" value="SFT38373.1"/>
    <property type="molecule type" value="Genomic_DNA"/>
</dbReference>
<reference evidence="10 11" key="1">
    <citation type="submission" date="2016-10" db="EMBL/GenBank/DDBJ databases">
        <authorList>
            <person name="de Groot N.N."/>
        </authorList>
    </citation>
    <scope>NUCLEOTIDE SEQUENCE [LARGE SCALE GENOMIC DNA]</scope>
    <source>
        <strain evidence="10 11">CGMCC 1.7005</strain>
    </source>
</reference>
<keyword evidence="6 8" id="KW-0012">Acyltransferase</keyword>
<dbReference type="Pfam" id="PF00814">
    <property type="entry name" value="TsaD"/>
    <property type="match status" value="1"/>
</dbReference>
<dbReference type="InterPro" id="IPR000905">
    <property type="entry name" value="Gcp-like_dom"/>
</dbReference>
<protein>
    <recommendedName>
        <fullName evidence="8">tRNA N6-adenosine threonylcarbamoyltransferase</fullName>
        <ecNumber evidence="8">2.3.1.234</ecNumber>
    </recommendedName>
    <alternativeName>
        <fullName evidence="8">N6-L-threonylcarbamoyladenine synthase</fullName>
        <shortName evidence="8">t(6)A synthase</shortName>
    </alternativeName>
    <alternativeName>
        <fullName evidence="8">t(6)A37 threonylcarbamoyladenosine biosynthesis protein TsaD</fullName>
    </alternativeName>
    <alternativeName>
        <fullName evidence="8">tRNA threonylcarbamoyladenosine biosynthesis protein TsaD</fullName>
    </alternativeName>
</protein>
<dbReference type="RefSeq" id="WP_090245451.1">
    <property type="nucleotide sequence ID" value="NZ_FPAS01000001.1"/>
</dbReference>